<evidence type="ECO:0000256" key="3">
    <source>
        <dbReference type="ARBA" id="ARBA00023125"/>
    </source>
</evidence>
<dbReference type="GO" id="GO:0004519">
    <property type="term" value="F:endonuclease activity"/>
    <property type="evidence" value="ECO:0007669"/>
    <property type="project" value="UniProtKB-KW"/>
</dbReference>
<proteinExistence type="inferred from homology"/>
<dbReference type="GO" id="GO:0009307">
    <property type="term" value="P:DNA restriction-modification system"/>
    <property type="evidence" value="ECO:0007669"/>
    <property type="project" value="UniProtKB-KW"/>
</dbReference>
<keyword evidence="5" id="KW-0255">Endonuclease</keyword>
<gene>
    <name evidence="5" type="ORF">GV832_15055</name>
</gene>
<name>A0AAE5BTE4_9RHOB</name>
<accession>A0AAE5BTE4</accession>
<keyword evidence="6" id="KW-1185">Reference proteome</keyword>
<dbReference type="InterPro" id="IPR052021">
    <property type="entry name" value="Type-I_RS_S_subunit"/>
</dbReference>
<dbReference type="RefSeq" id="WP_168775719.1">
    <property type="nucleotide sequence ID" value="NZ_JAABNR010000014.1"/>
</dbReference>
<evidence type="ECO:0000313" key="5">
    <source>
        <dbReference type="EMBL" id="NBZ88910.1"/>
    </source>
</evidence>
<keyword evidence="3" id="KW-0238">DNA-binding</keyword>
<dbReference type="AlphaFoldDB" id="A0AAE5BTE4"/>
<dbReference type="CDD" id="cd17249">
    <property type="entry name" value="RMtype1_S_EcoR124I-TRD2-CR2_like"/>
    <property type="match status" value="1"/>
</dbReference>
<dbReference type="PANTHER" id="PTHR30408:SF12">
    <property type="entry name" value="TYPE I RESTRICTION ENZYME MJAVIII SPECIFICITY SUBUNIT"/>
    <property type="match status" value="1"/>
</dbReference>
<evidence type="ECO:0000259" key="4">
    <source>
        <dbReference type="Pfam" id="PF01420"/>
    </source>
</evidence>
<dbReference type="Gene3D" id="3.90.220.20">
    <property type="entry name" value="DNA methylase specificity domains"/>
    <property type="match status" value="2"/>
</dbReference>
<dbReference type="InterPro" id="IPR044946">
    <property type="entry name" value="Restrct_endonuc_typeI_TRD_sf"/>
</dbReference>
<sequence>MSDEVEELVRTFPKSVQPGVPKLKAPQPGWRTVKFGDVLFPVVRPVRLDDGQSYRLVTVKRSRGGIEERGRMSGRQIAVKSQFEIEGGDFLISKRQIVHGACGVVTDDFAGAIVSNEYSILRCSPELDLNFLRYLSHTVYFQQTCFHSSIGVHVEKMIFKLDEWLDWPVNLPTLREQEKIAGFLGVVDGKISGLRQKEEGLKRFKAGLMQKLFSQELRFTRDDGSDFPDWEEKRLGEITRWSSGGTPSKDNPDFWDGDIPWVSALAMHFPLISDAPLKVTKSAIGKGTRMAPRGAILMLVRGSMLYNRIPICVTTREVAFNQDVKAIVGTGGVTHEFLASWLRANESLLMSMVTGTGIGAGKLETSELQDMPIQVPHPEEQRKIAAALSALDGKIAGVRDQIAGLETFKKGLLQQMFV</sequence>
<evidence type="ECO:0000256" key="1">
    <source>
        <dbReference type="ARBA" id="ARBA00010923"/>
    </source>
</evidence>
<keyword evidence="5" id="KW-0378">Hydrolase</keyword>
<dbReference type="SUPFAM" id="SSF116734">
    <property type="entry name" value="DNA methylase specificity domain"/>
    <property type="match status" value="2"/>
</dbReference>
<reference evidence="5" key="1">
    <citation type="submission" date="2020-01" db="EMBL/GenBank/DDBJ databases">
        <authorList>
            <person name="Chen W.-M."/>
        </authorList>
    </citation>
    <scope>NUCLEOTIDE SEQUENCE</scope>
    <source>
        <strain evidence="5">CYK-10</strain>
    </source>
</reference>
<feature type="domain" description="Type I restriction modification DNA specificity" evidence="4">
    <location>
        <begin position="229"/>
        <end position="403"/>
    </location>
</feature>
<dbReference type="Pfam" id="PF01420">
    <property type="entry name" value="Methylase_S"/>
    <property type="match status" value="1"/>
</dbReference>
<comment type="similarity">
    <text evidence="1">Belongs to the type-I restriction system S methylase family.</text>
</comment>
<dbReference type="EMBL" id="JAABNR010000014">
    <property type="protein sequence ID" value="NBZ88910.1"/>
    <property type="molecule type" value="Genomic_DNA"/>
</dbReference>
<evidence type="ECO:0000256" key="2">
    <source>
        <dbReference type="ARBA" id="ARBA00022747"/>
    </source>
</evidence>
<keyword evidence="5" id="KW-0540">Nuclease</keyword>
<protein>
    <submittedName>
        <fullName evidence="5">Restriction endonuclease subunit S</fullName>
    </submittedName>
</protein>
<organism evidence="5 6">
    <name type="scientific">Stagnihabitans tardus</name>
    <dbReference type="NCBI Taxonomy" id="2699202"/>
    <lineage>
        <taxon>Bacteria</taxon>
        <taxon>Pseudomonadati</taxon>
        <taxon>Pseudomonadota</taxon>
        <taxon>Alphaproteobacteria</taxon>
        <taxon>Rhodobacterales</taxon>
        <taxon>Paracoccaceae</taxon>
        <taxon>Stagnihabitans</taxon>
    </lineage>
</organism>
<dbReference type="PANTHER" id="PTHR30408">
    <property type="entry name" value="TYPE-1 RESTRICTION ENZYME ECOKI SPECIFICITY PROTEIN"/>
    <property type="match status" value="1"/>
</dbReference>
<dbReference type="InterPro" id="IPR000055">
    <property type="entry name" value="Restrct_endonuc_typeI_TRD"/>
</dbReference>
<dbReference type="GO" id="GO:0003677">
    <property type="term" value="F:DNA binding"/>
    <property type="evidence" value="ECO:0007669"/>
    <property type="project" value="UniProtKB-KW"/>
</dbReference>
<evidence type="ECO:0000313" key="6">
    <source>
        <dbReference type="Proteomes" id="UP001193501"/>
    </source>
</evidence>
<dbReference type="Proteomes" id="UP001193501">
    <property type="component" value="Unassembled WGS sequence"/>
</dbReference>
<comment type="caution">
    <text evidence="5">The sequence shown here is derived from an EMBL/GenBank/DDBJ whole genome shotgun (WGS) entry which is preliminary data.</text>
</comment>
<keyword evidence="2" id="KW-0680">Restriction system</keyword>